<dbReference type="GO" id="GO:0003700">
    <property type="term" value="F:DNA-binding transcription factor activity"/>
    <property type="evidence" value="ECO:0007669"/>
    <property type="project" value="InterPro"/>
</dbReference>
<gene>
    <name evidence="6" type="ORF">BG61_24820</name>
</gene>
<proteinExistence type="inferred from homology"/>
<dbReference type="SUPFAM" id="SSF53850">
    <property type="entry name" value="Periplasmic binding protein-like II"/>
    <property type="match status" value="1"/>
</dbReference>
<dbReference type="EMBL" id="JFHC01000004">
    <property type="protein sequence ID" value="KDR44086.1"/>
    <property type="molecule type" value="Genomic_DNA"/>
</dbReference>
<dbReference type="SUPFAM" id="SSF46785">
    <property type="entry name" value="Winged helix' DNA-binding domain"/>
    <property type="match status" value="1"/>
</dbReference>
<organism evidence="6 7">
    <name type="scientific">Caballeronia glathei</name>
    <dbReference type="NCBI Taxonomy" id="60547"/>
    <lineage>
        <taxon>Bacteria</taxon>
        <taxon>Pseudomonadati</taxon>
        <taxon>Pseudomonadota</taxon>
        <taxon>Betaproteobacteria</taxon>
        <taxon>Burkholderiales</taxon>
        <taxon>Burkholderiaceae</taxon>
        <taxon>Caballeronia</taxon>
    </lineage>
</organism>
<sequence length="305" mass="33892">MHKINVKTFDLNLLAVFVMLWETRSVTRASERLALTQPAVSHALRRLRDALGDELFVSAKGGLVPTSRCETLIAPVREALGKIEEALLDEETFVPSLARRECNIAAGDLVEFSIVPRLVEQIAQQAPGIIVRLGAVPDEGLACQRLESGELDFVIGGTPLKGLAIHNETLAKIDLSTLIWKRENLTRKRFPLALYVKRPHVVIRMPERQGTIIDQVLAQRGLQRQIGAVVQSFMAMPMVAARTGYICNFPTRMAGMFADLFDLSVHELPIDFDASPLFISWHKRFDADPAHAWLLAQIRAVVSAD</sequence>
<dbReference type="InterPro" id="IPR036388">
    <property type="entry name" value="WH-like_DNA-bd_sf"/>
</dbReference>
<dbReference type="PROSITE" id="PS50931">
    <property type="entry name" value="HTH_LYSR"/>
    <property type="match status" value="1"/>
</dbReference>
<keyword evidence="4" id="KW-0804">Transcription</keyword>
<evidence type="ECO:0000256" key="3">
    <source>
        <dbReference type="ARBA" id="ARBA00023125"/>
    </source>
</evidence>
<evidence type="ECO:0000259" key="5">
    <source>
        <dbReference type="PROSITE" id="PS50931"/>
    </source>
</evidence>
<dbReference type="InterPro" id="IPR036390">
    <property type="entry name" value="WH_DNA-bd_sf"/>
</dbReference>
<keyword evidence="3" id="KW-0238">DNA-binding</keyword>
<evidence type="ECO:0000256" key="1">
    <source>
        <dbReference type="ARBA" id="ARBA00009437"/>
    </source>
</evidence>
<evidence type="ECO:0000256" key="4">
    <source>
        <dbReference type="ARBA" id="ARBA00023163"/>
    </source>
</evidence>
<evidence type="ECO:0000256" key="2">
    <source>
        <dbReference type="ARBA" id="ARBA00023015"/>
    </source>
</evidence>
<keyword evidence="7" id="KW-1185">Reference proteome</keyword>
<dbReference type="RefSeq" id="WP_035926998.1">
    <property type="nucleotide sequence ID" value="NZ_CADFFX010000006.1"/>
</dbReference>
<dbReference type="PANTHER" id="PTHR30118:SF6">
    <property type="entry name" value="HTH-TYPE TRANSCRIPTIONAL REGULATOR LEUO"/>
    <property type="match status" value="1"/>
</dbReference>
<dbReference type="PANTHER" id="PTHR30118">
    <property type="entry name" value="HTH-TYPE TRANSCRIPTIONAL REGULATOR LEUO-RELATED"/>
    <property type="match status" value="1"/>
</dbReference>
<dbReference type="Gene3D" id="3.40.190.10">
    <property type="entry name" value="Periplasmic binding protein-like II"/>
    <property type="match status" value="2"/>
</dbReference>
<reference evidence="6 7" key="1">
    <citation type="submission" date="2014-03" db="EMBL/GenBank/DDBJ databases">
        <title>Draft Genome Sequences of Four Burkholderia Strains.</title>
        <authorList>
            <person name="Liu X.Y."/>
            <person name="Li C.X."/>
            <person name="Xu J.H."/>
        </authorList>
    </citation>
    <scope>NUCLEOTIDE SEQUENCE [LARGE SCALE GENOMIC DNA]</scope>
    <source>
        <strain evidence="6 7">DSM 50014</strain>
    </source>
</reference>
<dbReference type="STRING" id="60547.GCA_000751215_01127"/>
<protein>
    <recommendedName>
        <fullName evidence="5">HTH lysR-type domain-containing protein</fullName>
    </recommendedName>
</protein>
<dbReference type="AlphaFoldDB" id="A0A069Q2T9"/>
<dbReference type="GO" id="GO:0003677">
    <property type="term" value="F:DNA binding"/>
    <property type="evidence" value="ECO:0007669"/>
    <property type="project" value="UniProtKB-KW"/>
</dbReference>
<name>A0A069Q2T9_9BURK</name>
<evidence type="ECO:0000313" key="7">
    <source>
        <dbReference type="Proteomes" id="UP000027466"/>
    </source>
</evidence>
<evidence type="ECO:0000313" key="6">
    <source>
        <dbReference type="EMBL" id="KDR44086.1"/>
    </source>
</evidence>
<dbReference type="Gene3D" id="1.10.10.10">
    <property type="entry name" value="Winged helix-like DNA-binding domain superfamily/Winged helix DNA-binding domain"/>
    <property type="match status" value="1"/>
</dbReference>
<accession>A0A069Q2T9</accession>
<feature type="domain" description="HTH lysR-type" evidence="5">
    <location>
        <begin position="9"/>
        <end position="66"/>
    </location>
</feature>
<dbReference type="InterPro" id="IPR000847">
    <property type="entry name" value="LysR_HTH_N"/>
</dbReference>
<dbReference type="InterPro" id="IPR005119">
    <property type="entry name" value="LysR_subst-bd"/>
</dbReference>
<dbReference type="InterPro" id="IPR050389">
    <property type="entry name" value="LysR-type_TF"/>
</dbReference>
<dbReference type="CDD" id="cd08417">
    <property type="entry name" value="PBP2_Nitroaromatics_like"/>
    <property type="match status" value="1"/>
</dbReference>
<keyword evidence="2" id="KW-0805">Transcription regulation</keyword>
<dbReference type="PRINTS" id="PR00039">
    <property type="entry name" value="HTHLYSR"/>
</dbReference>
<comment type="similarity">
    <text evidence="1">Belongs to the LysR transcriptional regulatory family.</text>
</comment>
<comment type="caution">
    <text evidence="6">The sequence shown here is derived from an EMBL/GenBank/DDBJ whole genome shotgun (WGS) entry which is preliminary data.</text>
</comment>
<dbReference type="Proteomes" id="UP000027466">
    <property type="component" value="Unassembled WGS sequence"/>
</dbReference>
<dbReference type="Pfam" id="PF03466">
    <property type="entry name" value="LysR_substrate"/>
    <property type="match status" value="1"/>
</dbReference>
<dbReference type="InterPro" id="IPR037402">
    <property type="entry name" value="YidZ_PBP2"/>
</dbReference>
<dbReference type="Pfam" id="PF00126">
    <property type="entry name" value="HTH_1"/>
    <property type="match status" value="1"/>
</dbReference>